<dbReference type="Proteomes" id="UP000276128">
    <property type="component" value="Unassembled WGS sequence"/>
</dbReference>
<dbReference type="Pfam" id="PF00535">
    <property type="entry name" value="Glycos_transf_2"/>
    <property type="match status" value="1"/>
</dbReference>
<name>A0A3S0AA15_9BACL</name>
<feature type="domain" description="Glycosyltransferase 2-like" evidence="8">
    <location>
        <begin position="10"/>
        <end position="96"/>
    </location>
</feature>
<dbReference type="Gene3D" id="3.90.550.10">
    <property type="entry name" value="Spore Coat Polysaccharide Biosynthesis Protein SpsA, Chain A"/>
    <property type="match status" value="1"/>
</dbReference>
<dbReference type="InterPro" id="IPR029044">
    <property type="entry name" value="Nucleotide-diphossugar_trans"/>
</dbReference>
<comment type="subcellular location">
    <subcellularLocation>
        <location evidence="1">Membrane</location>
        <topology evidence="1">Multi-pass membrane protein</topology>
    </subcellularLocation>
</comment>
<evidence type="ECO:0000313" key="10">
    <source>
        <dbReference type="Proteomes" id="UP000276128"/>
    </source>
</evidence>
<evidence type="ECO:0000256" key="6">
    <source>
        <dbReference type="ARBA" id="ARBA00023136"/>
    </source>
</evidence>
<keyword evidence="6 7" id="KW-0472">Membrane</keyword>
<dbReference type="EMBL" id="RXHU01000056">
    <property type="protein sequence ID" value="RTE08158.1"/>
    <property type="molecule type" value="Genomic_DNA"/>
</dbReference>
<keyword evidence="5 7" id="KW-1133">Transmembrane helix</keyword>
<evidence type="ECO:0000256" key="3">
    <source>
        <dbReference type="ARBA" id="ARBA00022679"/>
    </source>
</evidence>
<dbReference type="OrthoDB" id="9807778at2"/>
<evidence type="ECO:0000256" key="2">
    <source>
        <dbReference type="ARBA" id="ARBA00022676"/>
    </source>
</evidence>
<evidence type="ECO:0000256" key="5">
    <source>
        <dbReference type="ARBA" id="ARBA00022989"/>
    </source>
</evidence>
<dbReference type="PANTHER" id="PTHR48090:SF1">
    <property type="entry name" value="PROPHAGE BACTOPRENOL GLUCOSYL TRANSFERASE HOMOLOG"/>
    <property type="match status" value="1"/>
</dbReference>
<gene>
    <name evidence="9" type="ORF">EJQ19_18895</name>
</gene>
<evidence type="ECO:0000256" key="4">
    <source>
        <dbReference type="ARBA" id="ARBA00022692"/>
    </source>
</evidence>
<dbReference type="InterPro" id="IPR050256">
    <property type="entry name" value="Glycosyltransferase_2"/>
</dbReference>
<keyword evidence="2" id="KW-0328">Glycosyltransferase</keyword>
<dbReference type="AlphaFoldDB" id="A0A3S0AA15"/>
<dbReference type="GO" id="GO:0005886">
    <property type="term" value="C:plasma membrane"/>
    <property type="evidence" value="ECO:0007669"/>
    <property type="project" value="TreeGrafter"/>
</dbReference>
<proteinExistence type="predicted"/>
<organism evidence="9 10">
    <name type="scientific">Paenibacillus whitsoniae</name>
    <dbReference type="NCBI Taxonomy" id="2496558"/>
    <lineage>
        <taxon>Bacteria</taxon>
        <taxon>Bacillati</taxon>
        <taxon>Bacillota</taxon>
        <taxon>Bacilli</taxon>
        <taxon>Bacillales</taxon>
        <taxon>Paenibacillaceae</taxon>
        <taxon>Paenibacillus</taxon>
    </lineage>
</organism>
<evidence type="ECO:0000313" key="9">
    <source>
        <dbReference type="EMBL" id="RTE08158.1"/>
    </source>
</evidence>
<feature type="transmembrane region" description="Helical" evidence="7">
    <location>
        <begin position="266"/>
        <end position="288"/>
    </location>
</feature>
<dbReference type="InterPro" id="IPR001173">
    <property type="entry name" value="Glyco_trans_2-like"/>
</dbReference>
<dbReference type="SUPFAM" id="SSF53448">
    <property type="entry name" value="Nucleotide-diphospho-sugar transferases"/>
    <property type="match status" value="1"/>
</dbReference>
<keyword evidence="10" id="KW-1185">Reference proteome</keyword>
<evidence type="ECO:0000256" key="1">
    <source>
        <dbReference type="ARBA" id="ARBA00004141"/>
    </source>
</evidence>
<evidence type="ECO:0000256" key="7">
    <source>
        <dbReference type="SAM" id="Phobius"/>
    </source>
</evidence>
<comment type="caution">
    <text evidence="9">The sequence shown here is derived from an EMBL/GenBank/DDBJ whole genome shotgun (WGS) entry which is preliminary data.</text>
</comment>
<feature type="transmembrane region" description="Helical" evidence="7">
    <location>
        <begin position="233"/>
        <end position="254"/>
    </location>
</feature>
<sequence length="331" mass="37681">MAVKEQVFVSAVVYVRNEGTRVLAGIEQLNAALASIFKHYEIILINDASSDNTLENARKAYEVLLGNMTIINLSRKHGIEQAMNAGLVKSIGDFIFEIENINFEYPLEIIQSLYKTAVSGYDIVAASPNTGLKITSKLFYKVINYFSHLNLDLKTESIRLVSRRALNSMLNLKEKVRYRKALYAYTGFKKQFISYSPIAKLSSPRSKLNRENVSTALDVIVSFSNIGLKASHYLSIAFFLFSISMAIYAFYNYFFNKNIVEGWTTLMILISFGFTGLFFIVGMLGEYISRLLIEIQNRPFYTTSSVELYKPKKYKNDVDYHSDREVAATKE</sequence>
<protein>
    <submittedName>
        <fullName evidence="9">Glycosyltransferase</fullName>
    </submittedName>
</protein>
<keyword evidence="3 9" id="KW-0808">Transferase</keyword>
<dbReference type="PANTHER" id="PTHR48090">
    <property type="entry name" value="UNDECAPRENYL-PHOSPHATE 4-DEOXY-4-FORMAMIDO-L-ARABINOSE TRANSFERASE-RELATED"/>
    <property type="match status" value="1"/>
</dbReference>
<dbReference type="GO" id="GO:0016757">
    <property type="term" value="F:glycosyltransferase activity"/>
    <property type="evidence" value="ECO:0007669"/>
    <property type="project" value="UniProtKB-KW"/>
</dbReference>
<evidence type="ECO:0000259" key="8">
    <source>
        <dbReference type="Pfam" id="PF00535"/>
    </source>
</evidence>
<keyword evidence="4 7" id="KW-0812">Transmembrane</keyword>
<reference evidence="9 10" key="1">
    <citation type="submission" date="2018-12" db="EMBL/GenBank/DDBJ databases">
        <title>Bacillus ochoae sp. nov., Paenibacillus whitsoniae sp. nov., Paenibacillus spiritus sp. nov. Isolated from the Mars Exploration Rover during spacecraft assembly.</title>
        <authorList>
            <person name="Seuylemezian A."/>
            <person name="Vaishampayan P."/>
        </authorList>
    </citation>
    <scope>NUCLEOTIDE SEQUENCE [LARGE SCALE GENOMIC DNA]</scope>
    <source>
        <strain evidence="9 10">MER 54</strain>
    </source>
</reference>
<accession>A0A3S0AA15</accession>